<comment type="caution">
    <text evidence="2">The sequence shown here is derived from an EMBL/GenBank/DDBJ whole genome shotgun (WGS) entry which is preliminary data.</text>
</comment>
<evidence type="ECO:0000256" key="1">
    <source>
        <dbReference type="SAM" id="MobiDB-lite"/>
    </source>
</evidence>
<feature type="compositionally biased region" description="Basic and acidic residues" evidence="1">
    <location>
        <begin position="28"/>
        <end position="48"/>
    </location>
</feature>
<evidence type="ECO:0000313" key="2">
    <source>
        <dbReference type="EMBL" id="CAG8453654.1"/>
    </source>
</evidence>
<protein>
    <submittedName>
        <fullName evidence="2">19012_t:CDS:1</fullName>
    </submittedName>
</protein>
<sequence>MAHKNALQDISHLILQDLTGNVRGRASNVHDNEDSVTDNVHDNVHDNEDSVTENPFVVETPTVEDEDAFNYQAENSAAVNNFESDAVAEASTLEFPFGACEFSGNNGPLLDQNIEENEFPLGPCICPEINDPILNQYMGEIMSSLQ</sequence>
<dbReference type="Proteomes" id="UP000789759">
    <property type="component" value="Unassembled WGS sequence"/>
</dbReference>
<organism evidence="2 3">
    <name type="scientific">Cetraspora pellucida</name>
    <dbReference type="NCBI Taxonomy" id="1433469"/>
    <lineage>
        <taxon>Eukaryota</taxon>
        <taxon>Fungi</taxon>
        <taxon>Fungi incertae sedis</taxon>
        <taxon>Mucoromycota</taxon>
        <taxon>Glomeromycotina</taxon>
        <taxon>Glomeromycetes</taxon>
        <taxon>Diversisporales</taxon>
        <taxon>Gigasporaceae</taxon>
        <taxon>Cetraspora</taxon>
    </lineage>
</organism>
<proteinExistence type="predicted"/>
<evidence type="ECO:0000313" key="3">
    <source>
        <dbReference type="Proteomes" id="UP000789759"/>
    </source>
</evidence>
<feature type="region of interest" description="Disordered" evidence="1">
    <location>
        <begin position="25"/>
        <end position="51"/>
    </location>
</feature>
<dbReference type="OrthoDB" id="10373165at2759"/>
<gene>
    <name evidence="2" type="ORF">CPELLU_LOCUS277</name>
</gene>
<accession>A0A9N8VFT0</accession>
<name>A0A9N8VFT0_9GLOM</name>
<keyword evidence="3" id="KW-1185">Reference proteome</keyword>
<dbReference type="AlphaFoldDB" id="A0A9N8VFT0"/>
<dbReference type="EMBL" id="CAJVQA010000062">
    <property type="protein sequence ID" value="CAG8453654.1"/>
    <property type="molecule type" value="Genomic_DNA"/>
</dbReference>
<reference evidence="2" key="1">
    <citation type="submission" date="2021-06" db="EMBL/GenBank/DDBJ databases">
        <authorList>
            <person name="Kallberg Y."/>
            <person name="Tangrot J."/>
            <person name="Rosling A."/>
        </authorList>
    </citation>
    <scope>NUCLEOTIDE SEQUENCE</scope>
    <source>
        <strain evidence="2">FL966</strain>
    </source>
</reference>